<dbReference type="EMBL" id="JAPVEA010000008">
    <property type="protein sequence ID" value="KAJ5438172.1"/>
    <property type="molecule type" value="Genomic_DNA"/>
</dbReference>
<feature type="domain" description="4'-phosphopantetheinyl transferase N-terminal" evidence="5">
    <location>
        <begin position="50"/>
        <end position="133"/>
    </location>
</feature>
<dbReference type="AlphaFoldDB" id="A0AAD6BY42"/>
<dbReference type="SUPFAM" id="SSF56214">
    <property type="entry name" value="4'-phosphopantetheinyl transferase"/>
    <property type="match status" value="2"/>
</dbReference>
<dbReference type="InterPro" id="IPR008278">
    <property type="entry name" value="4-PPantetheinyl_Trfase_dom"/>
</dbReference>
<accession>A0AAD6BY42</accession>
<evidence type="ECO:0000256" key="3">
    <source>
        <dbReference type="SAM" id="MobiDB-lite"/>
    </source>
</evidence>
<proteinExistence type="predicted"/>
<dbReference type="GO" id="GO:0005829">
    <property type="term" value="C:cytosol"/>
    <property type="evidence" value="ECO:0007669"/>
    <property type="project" value="TreeGrafter"/>
</dbReference>
<dbReference type="InterPro" id="IPR050559">
    <property type="entry name" value="P-Pant_transferase_sf"/>
</dbReference>
<dbReference type="RefSeq" id="XP_056761401.1">
    <property type="nucleotide sequence ID" value="XM_056912552.1"/>
</dbReference>
<dbReference type="GO" id="GO:0019878">
    <property type="term" value="P:lysine biosynthetic process via aminoadipic acid"/>
    <property type="evidence" value="ECO:0007669"/>
    <property type="project" value="TreeGrafter"/>
</dbReference>
<keyword evidence="2 6" id="KW-0808">Transferase</keyword>
<evidence type="ECO:0000256" key="2">
    <source>
        <dbReference type="ARBA" id="ARBA00022679"/>
    </source>
</evidence>
<dbReference type="Proteomes" id="UP001213681">
    <property type="component" value="Unassembled WGS sequence"/>
</dbReference>
<dbReference type="InterPro" id="IPR037143">
    <property type="entry name" value="4-PPantetheinyl_Trfase_dom_sf"/>
</dbReference>
<dbReference type="GO" id="GO:0000287">
    <property type="term" value="F:magnesium ion binding"/>
    <property type="evidence" value="ECO:0007669"/>
    <property type="project" value="InterPro"/>
</dbReference>
<evidence type="ECO:0000313" key="6">
    <source>
        <dbReference type="EMBL" id="KAJ5438172.1"/>
    </source>
</evidence>
<dbReference type="Pfam" id="PF22624">
    <property type="entry name" value="AASDHPPT_N"/>
    <property type="match status" value="1"/>
</dbReference>
<reference evidence="6" key="1">
    <citation type="submission" date="2022-12" db="EMBL/GenBank/DDBJ databases">
        <authorList>
            <person name="Petersen C."/>
        </authorList>
    </citation>
    <scope>NUCLEOTIDE SEQUENCE</scope>
    <source>
        <strain evidence="6">IBT 16125</strain>
    </source>
</reference>
<feature type="region of interest" description="Disordered" evidence="3">
    <location>
        <begin position="1"/>
        <end position="22"/>
    </location>
</feature>
<evidence type="ECO:0000313" key="7">
    <source>
        <dbReference type="Proteomes" id="UP001213681"/>
    </source>
</evidence>
<gene>
    <name evidence="6" type="ORF">N7458_009170</name>
</gene>
<dbReference type="PANTHER" id="PTHR12215:SF10">
    <property type="entry name" value="L-AMINOADIPATE-SEMIALDEHYDE DEHYDROGENASE-PHOSPHOPANTETHEINYL TRANSFERASE"/>
    <property type="match status" value="1"/>
</dbReference>
<reference evidence="6" key="2">
    <citation type="journal article" date="2023" name="IMA Fungus">
        <title>Comparative genomic study of the Penicillium genus elucidates a diverse pangenome and 15 lateral gene transfer events.</title>
        <authorList>
            <person name="Petersen C."/>
            <person name="Sorensen T."/>
            <person name="Nielsen M.R."/>
            <person name="Sondergaard T.E."/>
            <person name="Sorensen J.L."/>
            <person name="Fitzpatrick D.A."/>
            <person name="Frisvad J.C."/>
            <person name="Nielsen K.L."/>
        </authorList>
    </citation>
    <scope>NUCLEOTIDE SEQUENCE</scope>
    <source>
        <strain evidence="6">IBT 16125</strain>
    </source>
</reference>
<dbReference type="Gene3D" id="3.90.470.20">
    <property type="entry name" value="4'-phosphopantetheinyl transferase domain"/>
    <property type="match status" value="1"/>
</dbReference>
<keyword evidence="7" id="KW-1185">Reference proteome</keyword>
<dbReference type="InterPro" id="IPR055066">
    <property type="entry name" value="AASDHPPT_N"/>
</dbReference>
<evidence type="ECO:0000259" key="4">
    <source>
        <dbReference type="Pfam" id="PF01648"/>
    </source>
</evidence>
<name>A0AAD6BY42_9EURO</name>
<dbReference type="GO" id="GO:0008897">
    <property type="term" value="F:holo-[acyl-carrier-protein] synthase activity"/>
    <property type="evidence" value="ECO:0007669"/>
    <property type="project" value="UniProtKB-EC"/>
</dbReference>
<sequence>MAANEISPADAQLARPGNKTTEPSLHSLPTLVRWYINTREWEANCLDLPLLNVLRPAEQEAVKRYHHASDRRMSLASHLLKYLYIHHACGVPWKDIIFSRTPMPENRPFYASNSNTQVDFNVSHQASLTALAGVIAPSQEQLASQSVQGIAPSPPRIGIDITCVNERRKPMKTMKDFTDFVTIFSEVFSPKEMATMQNPLPTLRRARELGLAPSFLSDDDATIIEFGFRLFYSYWALKEAYLKMTGDALLAEWVRHLEFTNVIPPAPVDPLISSKPYGLSTGAEYIPQSPHNWGPPYADVEVFRDGEVIEDVRLQLQAFESDYIVATAGRGCPVGPIPEECENDGDHHLPNRHGELLARGTTTIKRIPISAHMAVGQSDPWCPDSTIVDPWLPMQEVDIELDIRACAEGHCSHL</sequence>
<comment type="caution">
    <text evidence="6">The sequence shown here is derived from an EMBL/GenBank/DDBJ whole genome shotgun (WGS) entry which is preliminary data.</text>
</comment>
<dbReference type="EC" id="2.7.8.7" evidence="1"/>
<dbReference type="Pfam" id="PF01648">
    <property type="entry name" value="ACPS"/>
    <property type="match status" value="1"/>
</dbReference>
<evidence type="ECO:0000259" key="5">
    <source>
        <dbReference type="Pfam" id="PF22624"/>
    </source>
</evidence>
<feature type="domain" description="4'-phosphopantetheinyl transferase" evidence="4">
    <location>
        <begin position="156"/>
        <end position="253"/>
    </location>
</feature>
<protein>
    <recommendedName>
        <fullName evidence="1">holo-[acyl-carrier-protein] synthase</fullName>
        <ecNumber evidence="1">2.7.8.7</ecNumber>
    </recommendedName>
</protein>
<organism evidence="6 7">
    <name type="scientific">Penicillium daleae</name>
    <dbReference type="NCBI Taxonomy" id="63821"/>
    <lineage>
        <taxon>Eukaryota</taxon>
        <taxon>Fungi</taxon>
        <taxon>Dikarya</taxon>
        <taxon>Ascomycota</taxon>
        <taxon>Pezizomycotina</taxon>
        <taxon>Eurotiomycetes</taxon>
        <taxon>Eurotiomycetidae</taxon>
        <taxon>Eurotiales</taxon>
        <taxon>Aspergillaceae</taxon>
        <taxon>Penicillium</taxon>
    </lineage>
</organism>
<dbReference type="GeneID" id="81602795"/>
<dbReference type="PANTHER" id="PTHR12215">
    <property type="entry name" value="PHOSPHOPANTETHEINE TRANSFERASE"/>
    <property type="match status" value="1"/>
</dbReference>
<evidence type="ECO:0000256" key="1">
    <source>
        <dbReference type="ARBA" id="ARBA00013172"/>
    </source>
</evidence>